<feature type="transmembrane region" description="Helical" evidence="1">
    <location>
        <begin position="61"/>
        <end position="79"/>
    </location>
</feature>
<dbReference type="AlphaFoldDB" id="A0A973A9B6"/>
<feature type="transmembrane region" description="Helical" evidence="1">
    <location>
        <begin position="6"/>
        <end position="26"/>
    </location>
</feature>
<proteinExistence type="predicted"/>
<evidence type="ECO:0000256" key="1">
    <source>
        <dbReference type="SAM" id="Phobius"/>
    </source>
</evidence>
<dbReference type="EMBL" id="JABMOJ010000559">
    <property type="protein sequence ID" value="NQV66674.1"/>
    <property type="molecule type" value="Genomic_DNA"/>
</dbReference>
<name>A0A973A9B6_9GAMM</name>
<accession>A0A973A9B6</accession>
<evidence type="ECO:0000313" key="3">
    <source>
        <dbReference type="Proteomes" id="UP000754644"/>
    </source>
</evidence>
<feature type="transmembrane region" description="Helical" evidence="1">
    <location>
        <begin position="33"/>
        <end position="55"/>
    </location>
</feature>
<keyword evidence="1" id="KW-0812">Transmembrane</keyword>
<reference evidence="2" key="1">
    <citation type="submission" date="2020-05" db="EMBL/GenBank/DDBJ databases">
        <title>Sulfur intermediates as new biogeochemical hubs in an aquatic model microbial ecosystem.</title>
        <authorList>
            <person name="Vigneron A."/>
        </authorList>
    </citation>
    <scope>NUCLEOTIDE SEQUENCE</scope>
    <source>
        <strain evidence="2">Bin.250</strain>
    </source>
</reference>
<gene>
    <name evidence="2" type="ORF">HQ497_15050</name>
</gene>
<feature type="non-terminal residue" evidence="2">
    <location>
        <position position="84"/>
    </location>
</feature>
<keyword evidence="1" id="KW-1133">Transmembrane helix</keyword>
<evidence type="ECO:0000313" key="2">
    <source>
        <dbReference type="EMBL" id="NQV66674.1"/>
    </source>
</evidence>
<dbReference type="Proteomes" id="UP000754644">
    <property type="component" value="Unassembled WGS sequence"/>
</dbReference>
<organism evidence="2 3">
    <name type="scientific">SAR86 cluster bacterium</name>
    <dbReference type="NCBI Taxonomy" id="2030880"/>
    <lineage>
        <taxon>Bacteria</taxon>
        <taxon>Pseudomonadati</taxon>
        <taxon>Pseudomonadota</taxon>
        <taxon>Gammaproteobacteria</taxon>
        <taxon>SAR86 cluster</taxon>
    </lineage>
</organism>
<comment type="caution">
    <text evidence="2">The sequence shown here is derived from an EMBL/GenBank/DDBJ whole genome shotgun (WGS) entry which is preliminary data.</text>
</comment>
<sequence>MSGFTDPLVLLGILALLVVISEWLVAHTALRHLGTALLVIVLAALIANLGIIPAASSAPPLYDGIFAFLAPVAIFFLLLEVNLR</sequence>
<keyword evidence="1" id="KW-0472">Membrane</keyword>
<protein>
    <submittedName>
        <fullName evidence="2">DUF819 family protein</fullName>
    </submittedName>
</protein>